<proteinExistence type="inferred from homology"/>
<feature type="transmembrane region" description="Helical" evidence="7">
    <location>
        <begin position="12"/>
        <end position="34"/>
    </location>
</feature>
<comment type="similarity">
    <text evidence="2">Belongs to the bacterial sugar transferase family.</text>
</comment>
<comment type="subcellular location">
    <subcellularLocation>
        <location evidence="1">Membrane</location>
        <topology evidence="1">Multi-pass membrane protein</topology>
    </subcellularLocation>
</comment>
<keyword evidence="3 9" id="KW-0808">Transferase</keyword>
<dbReference type="InterPro" id="IPR017475">
    <property type="entry name" value="EPS_sugar_tfrase"/>
</dbReference>
<dbReference type="PROSITE" id="PS51257">
    <property type="entry name" value="PROKAR_LIPOPROTEIN"/>
    <property type="match status" value="1"/>
</dbReference>
<evidence type="ECO:0000256" key="4">
    <source>
        <dbReference type="ARBA" id="ARBA00022692"/>
    </source>
</evidence>
<keyword evidence="5 7" id="KW-1133">Transmembrane helix</keyword>
<sequence>MVLENRSRGIATLIAIGSLIACLVWFGISYSVVFNGLGGVALRSPATMQVYGMSLFLIVLGFLVDHLRSTGNRTYQLNSANRWIFSLGAASQQTLAVLIMLGLYMLASKDQGVSRLFLLWFVVGLLPVLTLIHRLLPQWLSKHLFKGRYRYDAVVVCNGNTGNDRIHNWLARHQWYGVNLQETINLQDLLEENGDGFKTELEALEPELRKRRPAMVIVHHFQLDSASLVKLKQLCDRLGCRMIVALDLDPEFAKMISIHRDGDLQLISIREEPLECPTNRILKRLLDMAIALPVCLFVLPPLTLLVWLVQRKQSPGPIFHRQMRSGLQNERFTLYKYRSMHVGHGTESQQASRSDSRIFPFGRWLRRTSLDEMPQFINVMVGDMSVVGPRPHLPQHDAEFAKVIEDYPLRHFVKPGITGLAQVKGFRGEITHVGQIADRLRSDVFYIEHWSLPLDFEIISKTALQLWRAPETAY</sequence>
<evidence type="ECO:0000313" key="9">
    <source>
        <dbReference type="EMBL" id="TDU71380.1"/>
    </source>
</evidence>
<keyword evidence="10" id="KW-1185">Reference proteome</keyword>
<comment type="caution">
    <text evidence="9">The sequence shown here is derived from an EMBL/GenBank/DDBJ whole genome shotgun (WGS) entry which is preliminary data.</text>
</comment>
<dbReference type="NCBIfam" id="TIGR03025">
    <property type="entry name" value="EPS_sugtrans"/>
    <property type="match status" value="1"/>
</dbReference>
<organism evidence="9 10">
    <name type="scientific">Prosthecobacter fusiformis</name>
    <dbReference type="NCBI Taxonomy" id="48464"/>
    <lineage>
        <taxon>Bacteria</taxon>
        <taxon>Pseudomonadati</taxon>
        <taxon>Verrucomicrobiota</taxon>
        <taxon>Verrucomicrobiia</taxon>
        <taxon>Verrucomicrobiales</taxon>
        <taxon>Verrucomicrobiaceae</taxon>
        <taxon>Prosthecobacter</taxon>
    </lineage>
</organism>
<dbReference type="GO" id="GO:0016780">
    <property type="term" value="F:phosphotransferase activity, for other substituted phosphate groups"/>
    <property type="evidence" value="ECO:0007669"/>
    <property type="project" value="TreeGrafter"/>
</dbReference>
<gene>
    <name evidence="9" type="ORF">EI77_02504</name>
</gene>
<dbReference type="Pfam" id="PF13727">
    <property type="entry name" value="CoA_binding_3"/>
    <property type="match status" value="1"/>
</dbReference>
<name>A0A4R7RZI3_9BACT</name>
<feature type="domain" description="Bacterial sugar transferase" evidence="8">
    <location>
        <begin position="283"/>
        <end position="466"/>
    </location>
</feature>
<feature type="transmembrane region" description="Helical" evidence="7">
    <location>
        <begin position="84"/>
        <end position="105"/>
    </location>
</feature>
<keyword evidence="6 7" id="KW-0472">Membrane</keyword>
<dbReference type="Pfam" id="PF02397">
    <property type="entry name" value="Bac_transf"/>
    <property type="match status" value="1"/>
</dbReference>
<evidence type="ECO:0000259" key="8">
    <source>
        <dbReference type="Pfam" id="PF02397"/>
    </source>
</evidence>
<feature type="transmembrane region" description="Helical" evidence="7">
    <location>
        <begin position="117"/>
        <end position="136"/>
    </location>
</feature>
<dbReference type="InterPro" id="IPR003362">
    <property type="entry name" value="Bact_transf"/>
</dbReference>
<reference evidence="9 10" key="1">
    <citation type="submission" date="2019-03" db="EMBL/GenBank/DDBJ databases">
        <title>Genomic Encyclopedia of Archaeal and Bacterial Type Strains, Phase II (KMG-II): from individual species to whole genera.</title>
        <authorList>
            <person name="Goeker M."/>
        </authorList>
    </citation>
    <scope>NUCLEOTIDE SEQUENCE [LARGE SCALE GENOMIC DNA]</scope>
    <source>
        <strain evidence="9 10">ATCC 25309</strain>
    </source>
</reference>
<evidence type="ECO:0000256" key="1">
    <source>
        <dbReference type="ARBA" id="ARBA00004141"/>
    </source>
</evidence>
<dbReference type="Proteomes" id="UP000295662">
    <property type="component" value="Unassembled WGS sequence"/>
</dbReference>
<dbReference type="OrthoDB" id="9808602at2"/>
<dbReference type="EMBL" id="SOCA01000003">
    <property type="protein sequence ID" value="TDU71380.1"/>
    <property type="molecule type" value="Genomic_DNA"/>
</dbReference>
<evidence type="ECO:0000256" key="7">
    <source>
        <dbReference type="SAM" id="Phobius"/>
    </source>
</evidence>
<keyword evidence="4 7" id="KW-0812">Transmembrane</keyword>
<accession>A0A4R7RZI3</accession>
<dbReference type="RefSeq" id="WP_133795539.1">
    <property type="nucleotide sequence ID" value="NZ_SOCA01000003.1"/>
</dbReference>
<feature type="transmembrane region" description="Helical" evidence="7">
    <location>
        <begin position="46"/>
        <end position="64"/>
    </location>
</feature>
<evidence type="ECO:0000256" key="5">
    <source>
        <dbReference type="ARBA" id="ARBA00022989"/>
    </source>
</evidence>
<dbReference type="PANTHER" id="PTHR30576">
    <property type="entry name" value="COLANIC BIOSYNTHESIS UDP-GLUCOSE LIPID CARRIER TRANSFERASE"/>
    <property type="match status" value="1"/>
</dbReference>
<feature type="transmembrane region" description="Helical" evidence="7">
    <location>
        <begin position="289"/>
        <end position="309"/>
    </location>
</feature>
<evidence type="ECO:0000256" key="3">
    <source>
        <dbReference type="ARBA" id="ARBA00022679"/>
    </source>
</evidence>
<dbReference type="GO" id="GO:0016020">
    <property type="term" value="C:membrane"/>
    <property type="evidence" value="ECO:0007669"/>
    <property type="project" value="UniProtKB-SubCell"/>
</dbReference>
<evidence type="ECO:0000256" key="2">
    <source>
        <dbReference type="ARBA" id="ARBA00006464"/>
    </source>
</evidence>
<dbReference type="AlphaFoldDB" id="A0A4R7RZI3"/>
<dbReference type="PANTHER" id="PTHR30576:SF0">
    <property type="entry name" value="UNDECAPRENYL-PHOSPHATE N-ACETYLGALACTOSAMINYL 1-PHOSPHATE TRANSFERASE-RELATED"/>
    <property type="match status" value="1"/>
</dbReference>
<evidence type="ECO:0000313" key="10">
    <source>
        <dbReference type="Proteomes" id="UP000295662"/>
    </source>
</evidence>
<protein>
    <submittedName>
        <fullName evidence="9">Putative colanic acid biosynthesis UDP-glucose lipid carrier transferase</fullName>
    </submittedName>
</protein>
<evidence type="ECO:0000256" key="6">
    <source>
        <dbReference type="ARBA" id="ARBA00023136"/>
    </source>
</evidence>